<protein>
    <submittedName>
        <fullName evidence="1">Uncharacterized protein</fullName>
    </submittedName>
</protein>
<proteinExistence type="predicted"/>
<dbReference type="AlphaFoldDB" id="A0A0V1B9S9"/>
<sequence length="102" mass="11970">MEIQTSVNSTKIEDCQQLYDAKTIALYSCQAAQKEEYGEQRREDVAYSMKLHFLRRRYEAVLLTKCLSGYPWFLIRFCIYLNKYAITGGPDTFLVVHWTVCP</sequence>
<comment type="caution">
    <text evidence="1">The sequence shown here is derived from an EMBL/GenBank/DDBJ whole genome shotgun (WGS) entry which is preliminary data.</text>
</comment>
<accession>A0A0V1B9S9</accession>
<gene>
    <name evidence="1" type="ORF">T01_6251</name>
</gene>
<name>A0A0V1B9S9_TRISP</name>
<evidence type="ECO:0000313" key="1">
    <source>
        <dbReference type="EMBL" id="KRY33714.1"/>
    </source>
</evidence>
<organism evidence="1 2">
    <name type="scientific">Trichinella spiralis</name>
    <name type="common">Trichina worm</name>
    <dbReference type="NCBI Taxonomy" id="6334"/>
    <lineage>
        <taxon>Eukaryota</taxon>
        <taxon>Metazoa</taxon>
        <taxon>Ecdysozoa</taxon>
        <taxon>Nematoda</taxon>
        <taxon>Enoplea</taxon>
        <taxon>Dorylaimia</taxon>
        <taxon>Trichinellida</taxon>
        <taxon>Trichinellidae</taxon>
        <taxon>Trichinella</taxon>
    </lineage>
</organism>
<dbReference type="InParanoid" id="A0A0V1B9S9"/>
<dbReference type="Proteomes" id="UP000054776">
    <property type="component" value="Unassembled WGS sequence"/>
</dbReference>
<evidence type="ECO:0000313" key="2">
    <source>
        <dbReference type="Proteomes" id="UP000054776"/>
    </source>
</evidence>
<reference evidence="1 2" key="1">
    <citation type="submission" date="2015-01" db="EMBL/GenBank/DDBJ databases">
        <title>Evolution of Trichinella species and genotypes.</title>
        <authorList>
            <person name="Korhonen P.K."/>
            <person name="Edoardo P."/>
            <person name="Giuseppe L.R."/>
            <person name="Gasser R.B."/>
        </authorList>
    </citation>
    <scope>NUCLEOTIDE SEQUENCE [LARGE SCALE GENOMIC DNA]</scope>
    <source>
        <strain evidence="1">ISS3</strain>
    </source>
</reference>
<dbReference type="EMBL" id="JYDH01000078">
    <property type="protein sequence ID" value="KRY33714.1"/>
    <property type="molecule type" value="Genomic_DNA"/>
</dbReference>
<keyword evidence="2" id="KW-1185">Reference proteome</keyword>